<sequence>MSLLESLPQTCQTVEIIATLWALQHAPREQNLTIRSSKKSVRTTIMVRLGAMEDRGWIGIPDKKPLQALVAELRARGGTMSFLPPDQKEDRHILTGRSEAAILAKTDCDMLPKEIRFDIDPTLRVLGAKLATLTQATAYAGIKERRVAVRRKATDNNINLIKTATQHTFHRLPTTPQIWKSIRNRDFSRQVKKFLWKSTHSAHRIGKFWKHIPDCKHRATCQFCQELEDLEHILLKCRRPGQAQIWASAKDLWLRKYGTIA</sequence>
<dbReference type="EMBL" id="JARJCM010000029">
    <property type="protein sequence ID" value="KAJ7038918.1"/>
    <property type="molecule type" value="Genomic_DNA"/>
</dbReference>
<proteinExistence type="predicted"/>
<comment type="caution">
    <text evidence="1">The sequence shown here is derived from an EMBL/GenBank/DDBJ whole genome shotgun (WGS) entry which is preliminary data.</text>
</comment>
<evidence type="ECO:0008006" key="3">
    <source>
        <dbReference type="Google" id="ProtNLM"/>
    </source>
</evidence>
<dbReference type="AlphaFoldDB" id="A0AAD6X4P4"/>
<organism evidence="1 2">
    <name type="scientific">Mycena alexandri</name>
    <dbReference type="NCBI Taxonomy" id="1745969"/>
    <lineage>
        <taxon>Eukaryota</taxon>
        <taxon>Fungi</taxon>
        <taxon>Dikarya</taxon>
        <taxon>Basidiomycota</taxon>
        <taxon>Agaricomycotina</taxon>
        <taxon>Agaricomycetes</taxon>
        <taxon>Agaricomycetidae</taxon>
        <taxon>Agaricales</taxon>
        <taxon>Marasmiineae</taxon>
        <taxon>Mycenaceae</taxon>
        <taxon>Mycena</taxon>
    </lineage>
</organism>
<keyword evidence="2" id="KW-1185">Reference proteome</keyword>
<dbReference type="Proteomes" id="UP001218188">
    <property type="component" value="Unassembled WGS sequence"/>
</dbReference>
<name>A0AAD6X4P4_9AGAR</name>
<evidence type="ECO:0000313" key="1">
    <source>
        <dbReference type="EMBL" id="KAJ7038918.1"/>
    </source>
</evidence>
<gene>
    <name evidence="1" type="ORF">C8F04DRAFT_1179254</name>
</gene>
<reference evidence="1" key="1">
    <citation type="submission" date="2023-03" db="EMBL/GenBank/DDBJ databases">
        <title>Massive genome expansion in bonnet fungi (Mycena s.s.) driven by repeated elements and novel gene families across ecological guilds.</title>
        <authorList>
            <consortium name="Lawrence Berkeley National Laboratory"/>
            <person name="Harder C.B."/>
            <person name="Miyauchi S."/>
            <person name="Viragh M."/>
            <person name="Kuo A."/>
            <person name="Thoen E."/>
            <person name="Andreopoulos B."/>
            <person name="Lu D."/>
            <person name="Skrede I."/>
            <person name="Drula E."/>
            <person name="Henrissat B."/>
            <person name="Morin E."/>
            <person name="Kohler A."/>
            <person name="Barry K."/>
            <person name="LaButti K."/>
            <person name="Morin E."/>
            <person name="Salamov A."/>
            <person name="Lipzen A."/>
            <person name="Mereny Z."/>
            <person name="Hegedus B."/>
            <person name="Baldrian P."/>
            <person name="Stursova M."/>
            <person name="Weitz H."/>
            <person name="Taylor A."/>
            <person name="Grigoriev I.V."/>
            <person name="Nagy L.G."/>
            <person name="Martin F."/>
            <person name="Kauserud H."/>
        </authorList>
    </citation>
    <scope>NUCLEOTIDE SEQUENCE</scope>
    <source>
        <strain evidence="1">CBHHK200</strain>
    </source>
</reference>
<protein>
    <recommendedName>
        <fullName evidence="3">Reverse transcriptase zinc-binding domain-containing protein</fullName>
    </recommendedName>
</protein>
<accession>A0AAD6X4P4</accession>
<evidence type="ECO:0000313" key="2">
    <source>
        <dbReference type="Proteomes" id="UP001218188"/>
    </source>
</evidence>